<comment type="subcellular location">
    <subcellularLocation>
        <location evidence="2">Cell membrane</location>
        <topology evidence="2">Lipid-anchor</topology>
    </subcellularLocation>
</comment>
<keyword evidence="2" id="KW-0449">Lipoprotein</keyword>
<dbReference type="GO" id="GO:0005886">
    <property type="term" value="C:plasma membrane"/>
    <property type="evidence" value="ECO:0007669"/>
    <property type="project" value="UniProtKB-SubCell"/>
</dbReference>
<keyword evidence="2" id="KW-0472">Membrane</keyword>
<keyword evidence="2" id="KW-0812">Transmembrane</keyword>
<dbReference type="Gene3D" id="1.20.1600.10">
    <property type="entry name" value="Outer membrane efflux proteins (OEP)"/>
    <property type="match status" value="1"/>
</dbReference>
<comment type="similarity">
    <text evidence="1 2">Belongs to the outer membrane factor (OMF) (TC 1.B.17) family.</text>
</comment>
<keyword evidence="2" id="KW-0564">Palmitate</keyword>
<organism evidence="3 4">
    <name type="scientific">Roseibium alexandrii</name>
    <dbReference type="NCBI Taxonomy" id="388408"/>
    <lineage>
        <taxon>Bacteria</taxon>
        <taxon>Pseudomonadati</taxon>
        <taxon>Pseudomonadota</taxon>
        <taxon>Alphaproteobacteria</taxon>
        <taxon>Hyphomicrobiales</taxon>
        <taxon>Stappiaceae</taxon>
        <taxon>Roseibium</taxon>
    </lineage>
</organism>
<proteinExistence type="inferred from homology"/>
<dbReference type="OrthoDB" id="7181739at2"/>
<reference evidence="4" key="1">
    <citation type="submission" date="2015-07" db="EMBL/GenBank/DDBJ databases">
        <authorList>
            <person name="Rodrigo-Torres Lidia"/>
            <person name="Arahal R.David."/>
        </authorList>
    </citation>
    <scope>NUCLEOTIDE SEQUENCE [LARGE SCALE GENOMIC DNA]</scope>
    <source>
        <strain evidence="4">CECT 5112</strain>
    </source>
</reference>
<evidence type="ECO:0000256" key="1">
    <source>
        <dbReference type="ARBA" id="ARBA00007613"/>
    </source>
</evidence>
<keyword evidence="4" id="KW-1185">Reference proteome</keyword>
<dbReference type="InterPro" id="IPR003423">
    <property type="entry name" value="OMP_efflux"/>
</dbReference>
<evidence type="ECO:0000313" key="4">
    <source>
        <dbReference type="Proteomes" id="UP000053235"/>
    </source>
</evidence>
<name>A0A0M7AIB7_9HYPH</name>
<dbReference type="SUPFAM" id="SSF56954">
    <property type="entry name" value="Outer membrane efflux proteins (OEP)"/>
    <property type="match status" value="1"/>
</dbReference>
<dbReference type="InterPro" id="IPR010131">
    <property type="entry name" value="MdtP/NodT-like"/>
</dbReference>
<protein>
    <submittedName>
        <fullName evidence="3">Outer membrane protein OprM</fullName>
    </submittedName>
</protein>
<evidence type="ECO:0000313" key="3">
    <source>
        <dbReference type="EMBL" id="CTQ74885.1"/>
    </source>
</evidence>
<sequence>MPVSVFRQLGLIASVAGAALLSGCMVGPDFERPEAPVLDSWSKGANLTVDHRTGFTTRSAASVPWWHVFKDETLNGLIAEAYRQNVALQAAGVRVYQARAQLGIARGELFPQVQQLKANSENIRFSTQDPIIRDLERAGLVDSHISRVSAGFDAAWEIDIWGKIRRDVQSAKANLNANLASYDDALVTLTGDIAATYVTIRELQQLVASSRKNAALQNKSLNLTKLRLENGVASQLDVHEATVLYNNTLAAIPGYEAELAQAYNAMSVLLSEPPGKMKARFSGRSGFPRVPAEVAIGVPADMLRRRPDIRQAEYIAAAQSAQIGVAKADLFPAFTISGAIGVRADDFSNLFTGGATTALFNPGFSWNFLNYGRIRNNVRVQDAKFQEALLNYENTVLSAYAEVENALTGFLRSKQQALYLRRSLRAARSSVGEVEAQYEDGTASYNRVVDAQKSLLMAEERLIAAEANVLTNLVAVYKGLGGGWAPENVRGLISDETRAQMADRTRWGQLLDNPVGLSGKS</sequence>
<dbReference type="STRING" id="388408.LAX5112_04023"/>
<accession>A0A0M7AIB7</accession>
<dbReference type="EMBL" id="CXWD01000018">
    <property type="protein sequence ID" value="CTQ74885.1"/>
    <property type="molecule type" value="Genomic_DNA"/>
</dbReference>
<dbReference type="AlphaFoldDB" id="A0A0M7AIB7"/>
<dbReference type="Gene3D" id="2.20.200.10">
    <property type="entry name" value="Outer membrane efflux proteins (OEP)"/>
    <property type="match status" value="1"/>
</dbReference>
<dbReference type="Pfam" id="PF02321">
    <property type="entry name" value="OEP"/>
    <property type="match status" value="2"/>
</dbReference>
<dbReference type="GO" id="GO:0015562">
    <property type="term" value="F:efflux transmembrane transporter activity"/>
    <property type="evidence" value="ECO:0007669"/>
    <property type="project" value="InterPro"/>
</dbReference>
<dbReference type="PANTHER" id="PTHR30203:SF25">
    <property type="entry name" value="OUTER MEMBRANE PROTEIN-RELATED"/>
    <property type="match status" value="1"/>
</dbReference>
<dbReference type="PROSITE" id="PS51257">
    <property type="entry name" value="PROKAR_LIPOPROTEIN"/>
    <property type="match status" value="1"/>
</dbReference>
<evidence type="ECO:0000256" key="2">
    <source>
        <dbReference type="RuleBase" id="RU362097"/>
    </source>
</evidence>
<gene>
    <name evidence="3" type="primary">oprM</name>
    <name evidence="3" type="ORF">LAX5112_04023</name>
</gene>
<keyword evidence="2" id="KW-1134">Transmembrane beta strand</keyword>
<dbReference type="PANTHER" id="PTHR30203">
    <property type="entry name" value="OUTER MEMBRANE CATION EFFLUX PROTEIN"/>
    <property type="match status" value="1"/>
</dbReference>
<dbReference type="NCBIfam" id="TIGR01845">
    <property type="entry name" value="outer_NodT"/>
    <property type="match status" value="1"/>
</dbReference>
<dbReference type="Proteomes" id="UP000053235">
    <property type="component" value="Unassembled WGS sequence"/>
</dbReference>